<dbReference type="EMBL" id="VUNZ01000001">
    <property type="protein sequence ID" value="KAA2224295.1"/>
    <property type="molecule type" value="Genomic_DNA"/>
</dbReference>
<keyword evidence="4" id="KW-0472">Membrane</keyword>
<evidence type="ECO:0000256" key="4">
    <source>
        <dbReference type="SAM" id="Phobius"/>
    </source>
</evidence>
<dbReference type="SMART" id="SM00342">
    <property type="entry name" value="HTH_ARAC"/>
    <property type="match status" value="1"/>
</dbReference>
<feature type="domain" description="HTH araC/xylS-type" evidence="5">
    <location>
        <begin position="286"/>
        <end position="390"/>
    </location>
</feature>
<dbReference type="InterPro" id="IPR018060">
    <property type="entry name" value="HTH_AraC"/>
</dbReference>
<dbReference type="PANTHER" id="PTHR43280">
    <property type="entry name" value="ARAC-FAMILY TRANSCRIPTIONAL REGULATOR"/>
    <property type="match status" value="1"/>
</dbReference>
<dbReference type="GO" id="GO:0003700">
    <property type="term" value="F:DNA-binding transcription factor activity"/>
    <property type="evidence" value="ECO:0007669"/>
    <property type="project" value="InterPro"/>
</dbReference>
<dbReference type="PROSITE" id="PS00041">
    <property type="entry name" value="HTH_ARAC_FAMILY_1"/>
    <property type="match status" value="1"/>
</dbReference>
<dbReference type="Pfam" id="PF12833">
    <property type="entry name" value="HTH_18"/>
    <property type="match status" value="1"/>
</dbReference>
<evidence type="ECO:0000313" key="7">
    <source>
        <dbReference type="Proteomes" id="UP000323082"/>
    </source>
</evidence>
<dbReference type="InterPro" id="IPR009057">
    <property type="entry name" value="Homeodomain-like_sf"/>
</dbReference>
<feature type="transmembrane region" description="Helical" evidence="4">
    <location>
        <begin position="190"/>
        <end position="211"/>
    </location>
</feature>
<dbReference type="Proteomes" id="UP000323082">
    <property type="component" value="Unassembled WGS sequence"/>
</dbReference>
<keyword evidence="2" id="KW-0238">DNA-binding</keyword>
<dbReference type="InterPro" id="IPR018062">
    <property type="entry name" value="HTH_AraC-typ_CS"/>
</dbReference>
<dbReference type="OrthoDB" id="6283866at2"/>
<evidence type="ECO:0000256" key="3">
    <source>
        <dbReference type="ARBA" id="ARBA00023163"/>
    </source>
</evidence>
<keyword evidence="4" id="KW-0812">Transmembrane</keyword>
<keyword evidence="4" id="KW-1133">Transmembrane helix</keyword>
<dbReference type="PROSITE" id="PS01124">
    <property type="entry name" value="HTH_ARAC_FAMILY_2"/>
    <property type="match status" value="1"/>
</dbReference>
<keyword evidence="3" id="KW-0804">Transcription</keyword>
<feature type="transmembrane region" description="Helical" evidence="4">
    <location>
        <begin position="217"/>
        <end position="234"/>
    </location>
</feature>
<dbReference type="PANTHER" id="PTHR43280:SF29">
    <property type="entry name" value="ARAC-FAMILY TRANSCRIPTIONAL REGULATOR"/>
    <property type="match status" value="1"/>
</dbReference>
<comment type="caution">
    <text evidence="6">The sequence shown here is derived from an EMBL/GenBank/DDBJ whole genome shotgun (WGS) entry which is preliminary data.</text>
</comment>
<gene>
    <name evidence="6" type="ORF">FW780_08855</name>
</gene>
<evidence type="ECO:0000259" key="5">
    <source>
        <dbReference type="PROSITE" id="PS01124"/>
    </source>
</evidence>
<evidence type="ECO:0000256" key="1">
    <source>
        <dbReference type="ARBA" id="ARBA00023015"/>
    </source>
</evidence>
<sequence length="392" mass="45546">MNWCFNIFDTVVITAVIQGVATTIAIGYSPSHTSGKKLLSAILITLAFLNIKILLHTLGLWQYPGFHYFPLAIDTLMQPLFYLYTCSLTEKHFSLNRKHWLHFLPALIFQFHAMIVYIIGFIQPDVQTQDFIAEKYLYYNSVKWAEDFFVLVSAGIYWYLSFRKTQKYRRWLFTSQSATQYQELAWLRNLLIGTGILVIVLFLSSITSNILQLNHSFLYLEIFYGYLALLIYFLSFQGYRTIIAGEVQSVRISKNKIYTEEIPQPEITSMDIKTSLDEKNLYAIQSALLEIMEKQHLFIEPELNLKDVAKIIGFPASQVSAAINAKFEMNFRSWVNSYRVEEVKKRLNNPEYKHLSLTGIAFDCGFNSEASFYRIFRKHTGHSPKTYSKSTK</sequence>
<dbReference type="Gene3D" id="1.10.10.60">
    <property type="entry name" value="Homeodomain-like"/>
    <property type="match status" value="1"/>
</dbReference>
<evidence type="ECO:0000313" key="6">
    <source>
        <dbReference type="EMBL" id="KAA2224295.1"/>
    </source>
</evidence>
<accession>A0A5B2UDP9</accession>
<feature type="transmembrane region" description="Helical" evidence="4">
    <location>
        <begin position="142"/>
        <end position="160"/>
    </location>
</feature>
<feature type="transmembrane region" description="Helical" evidence="4">
    <location>
        <begin position="6"/>
        <end position="26"/>
    </location>
</feature>
<protein>
    <submittedName>
        <fullName evidence="6">AraC family transcriptional regulator</fullName>
    </submittedName>
</protein>
<keyword evidence="1" id="KW-0805">Transcription regulation</keyword>
<organism evidence="6 7">
    <name type="scientific">Chryseobacterium sediminis</name>
    <dbReference type="NCBI Taxonomy" id="1679494"/>
    <lineage>
        <taxon>Bacteria</taxon>
        <taxon>Pseudomonadati</taxon>
        <taxon>Bacteroidota</taxon>
        <taxon>Flavobacteriia</taxon>
        <taxon>Flavobacteriales</taxon>
        <taxon>Weeksellaceae</taxon>
        <taxon>Chryseobacterium group</taxon>
        <taxon>Chryseobacterium</taxon>
    </lineage>
</organism>
<reference evidence="6 7" key="1">
    <citation type="journal article" date="2015" name="Int. J. Syst. Evol. Microbiol.">
        <title>Chryseobacterium sediminis sp. nov., isolated from a river sediment.</title>
        <authorList>
            <person name="Kampfer P."/>
            <person name="Busse H.J."/>
            <person name="McInroy J.A."/>
            <person name="Glaeser S.P."/>
        </authorList>
    </citation>
    <scope>NUCLEOTIDE SEQUENCE [LARGE SCALE GENOMIC DNA]</scope>
    <source>
        <strain evidence="6 7">IMT-174</strain>
    </source>
</reference>
<feature type="transmembrane region" description="Helical" evidence="4">
    <location>
        <begin position="100"/>
        <end position="122"/>
    </location>
</feature>
<feature type="transmembrane region" description="Helical" evidence="4">
    <location>
        <begin position="67"/>
        <end position="88"/>
    </location>
</feature>
<evidence type="ECO:0000256" key="2">
    <source>
        <dbReference type="ARBA" id="ARBA00023125"/>
    </source>
</evidence>
<proteinExistence type="predicted"/>
<dbReference type="SUPFAM" id="SSF46689">
    <property type="entry name" value="Homeodomain-like"/>
    <property type="match status" value="1"/>
</dbReference>
<feature type="transmembrane region" description="Helical" evidence="4">
    <location>
        <begin position="38"/>
        <end position="61"/>
    </location>
</feature>
<dbReference type="GO" id="GO:0043565">
    <property type="term" value="F:sequence-specific DNA binding"/>
    <property type="evidence" value="ECO:0007669"/>
    <property type="project" value="InterPro"/>
</dbReference>
<dbReference type="RefSeq" id="WP_149833253.1">
    <property type="nucleotide sequence ID" value="NZ_VUNZ01000001.1"/>
</dbReference>
<name>A0A5B2UDP9_9FLAO</name>
<dbReference type="AlphaFoldDB" id="A0A5B2UDP9"/>